<sequence length="253" mass="28971">MSDEQKPTVIPDVQRVVNSPIAEVLVSSETMHTETLSKKSKDYLSTFAEKDEEPLDTEKRVVIKSRQDFLDEMILKHAQHDTPSKLPPSATPEQIAEERERRLNALTTRHRVIFSQWPRDPDTKNFIKPDNSLIGKTAGNGLQLWGATMFDFYAVLRHPSIPNLRTLSVGSKLLGWVKQVGEDYELARSTYEWAEREEDPKTFEPCDIEVLIREGEAEMRRCIDSGEIEAYGAKEREEIEAEIKREAELKQGS</sequence>
<protein>
    <submittedName>
        <fullName evidence="1">Uncharacterized protein</fullName>
    </submittedName>
</protein>
<gene>
    <name evidence="1" type="ORF">M413DRAFT_31029</name>
</gene>
<evidence type="ECO:0000313" key="1">
    <source>
        <dbReference type="EMBL" id="KIM37319.1"/>
    </source>
</evidence>
<dbReference type="EMBL" id="KN831798">
    <property type="protein sequence ID" value="KIM37319.1"/>
    <property type="molecule type" value="Genomic_DNA"/>
</dbReference>
<dbReference type="AlphaFoldDB" id="A0A0C3BZ47"/>
<organism evidence="1 2">
    <name type="scientific">Hebeloma cylindrosporum</name>
    <dbReference type="NCBI Taxonomy" id="76867"/>
    <lineage>
        <taxon>Eukaryota</taxon>
        <taxon>Fungi</taxon>
        <taxon>Dikarya</taxon>
        <taxon>Basidiomycota</taxon>
        <taxon>Agaricomycotina</taxon>
        <taxon>Agaricomycetes</taxon>
        <taxon>Agaricomycetidae</taxon>
        <taxon>Agaricales</taxon>
        <taxon>Agaricineae</taxon>
        <taxon>Hymenogastraceae</taxon>
        <taxon>Hebeloma</taxon>
    </lineage>
</organism>
<accession>A0A0C3BZ47</accession>
<reference evidence="2" key="2">
    <citation type="submission" date="2015-01" db="EMBL/GenBank/DDBJ databases">
        <title>Evolutionary Origins and Diversification of the Mycorrhizal Mutualists.</title>
        <authorList>
            <consortium name="DOE Joint Genome Institute"/>
            <consortium name="Mycorrhizal Genomics Consortium"/>
            <person name="Kohler A."/>
            <person name="Kuo A."/>
            <person name="Nagy L.G."/>
            <person name="Floudas D."/>
            <person name="Copeland A."/>
            <person name="Barry K.W."/>
            <person name="Cichocki N."/>
            <person name="Veneault-Fourrey C."/>
            <person name="LaButti K."/>
            <person name="Lindquist E.A."/>
            <person name="Lipzen A."/>
            <person name="Lundell T."/>
            <person name="Morin E."/>
            <person name="Murat C."/>
            <person name="Riley R."/>
            <person name="Ohm R."/>
            <person name="Sun H."/>
            <person name="Tunlid A."/>
            <person name="Henrissat B."/>
            <person name="Grigoriev I.V."/>
            <person name="Hibbett D.S."/>
            <person name="Martin F."/>
        </authorList>
    </citation>
    <scope>NUCLEOTIDE SEQUENCE [LARGE SCALE GENOMIC DNA]</scope>
    <source>
        <strain evidence="2">h7</strain>
    </source>
</reference>
<dbReference type="OrthoDB" id="5327923at2759"/>
<dbReference type="STRING" id="686832.A0A0C3BZ47"/>
<proteinExistence type="predicted"/>
<dbReference type="Proteomes" id="UP000053424">
    <property type="component" value="Unassembled WGS sequence"/>
</dbReference>
<keyword evidence="2" id="KW-1185">Reference proteome</keyword>
<name>A0A0C3BZ47_HEBCY</name>
<evidence type="ECO:0000313" key="2">
    <source>
        <dbReference type="Proteomes" id="UP000053424"/>
    </source>
</evidence>
<dbReference type="HOGENOM" id="CLU_1098615_0_0_1"/>
<reference evidence="1 2" key="1">
    <citation type="submission" date="2014-04" db="EMBL/GenBank/DDBJ databases">
        <authorList>
            <consortium name="DOE Joint Genome Institute"/>
            <person name="Kuo A."/>
            <person name="Gay G."/>
            <person name="Dore J."/>
            <person name="Kohler A."/>
            <person name="Nagy L.G."/>
            <person name="Floudas D."/>
            <person name="Copeland A."/>
            <person name="Barry K.W."/>
            <person name="Cichocki N."/>
            <person name="Veneault-Fourrey C."/>
            <person name="LaButti K."/>
            <person name="Lindquist E.A."/>
            <person name="Lipzen A."/>
            <person name="Lundell T."/>
            <person name="Morin E."/>
            <person name="Murat C."/>
            <person name="Sun H."/>
            <person name="Tunlid A."/>
            <person name="Henrissat B."/>
            <person name="Grigoriev I.V."/>
            <person name="Hibbett D.S."/>
            <person name="Martin F."/>
            <person name="Nordberg H.P."/>
            <person name="Cantor M.N."/>
            <person name="Hua S.X."/>
        </authorList>
    </citation>
    <scope>NUCLEOTIDE SEQUENCE [LARGE SCALE GENOMIC DNA]</scope>
    <source>
        <strain evidence="2">h7</strain>
    </source>
</reference>